<dbReference type="EMBL" id="QUAJ01000018">
    <property type="protein sequence ID" value="REI40575.1"/>
    <property type="molecule type" value="Genomic_DNA"/>
</dbReference>
<dbReference type="InterPro" id="IPR038390">
    <property type="entry name" value="Metal_Tscrpt_repr_sf"/>
</dbReference>
<dbReference type="Pfam" id="PF02583">
    <property type="entry name" value="Trns_repr_metal"/>
    <property type="match status" value="1"/>
</dbReference>
<dbReference type="RefSeq" id="WP_114642820.1">
    <property type="nucleotide sequence ID" value="NZ_JAACIO010000019.1"/>
</dbReference>
<keyword evidence="2" id="KW-1185">Reference proteome</keyword>
<evidence type="ECO:0000313" key="2">
    <source>
        <dbReference type="Proteomes" id="UP000263486"/>
    </source>
</evidence>
<comment type="caution">
    <text evidence="1">The sequence shown here is derived from an EMBL/GenBank/DDBJ whole genome shotgun (WGS) entry which is preliminary data.</text>
</comment>
<dbReference type="InterPro" id="IPR003735">
    <property type="entry name" value="Metal_Tscrpt_repr"/>
</dbReference>
<evidence type="ECO:0008006" key="3">
    <source>
        <dbReference type="Google" id="ProtNLM"/>
    </source>
</evidence>
<protein>
    <recommendedName>
        <fullName evidence="3">DNA-binding transcriptional regulator, FrmR family</fullName>
    </recommendedName>
</protein>
<sequence>MGNHPNQKQMINRFSRIIGHTEAIKRMIIEEKECEDILIQIAAVRSALNNAGKIILKEHISHCTTDAVRNNDSEALDKLNKAIDKFMK</sequence>
<dbReference type="Gene3D" id="1.20.58.1000">
    <property type="entry name" value="Metal-sensitive repressor, helix protomer"/>
    <property type="match status" value="1"/>
</dbReference>
<dbReference type="PANTHER" id="PTHR33677:SF3">
    <property type="entry name" value="COPPER-SENSING TRANSCRIPTIONAL REPRESSOR RICR"/>
    <property type="match status" value="1"/>
</dbReference>
<dbReference type="Proteomes" id="UP000263486">
    <property type="component" value="Unassembled WGS sequence"/>
</dbReference>
<evidence type="ECO:0000313" key="1">
    <source>
        <dbReference type="EMBL" id="REI40575.1"/>
    </source>
</evidence>
<accession>A0ABX9KFJ6</accession>
<proteinExistence type="predicted"/>
<gene>
    <name evidence="1" type="ORF">DYH56_10475</name>
</gene>
<dbReference type="PANTHER" id="PTHR33677">
    <property type="entry name" value="TRANSCRIPTIONAL REPRESSOR FRMR-RELATED"/>
    <property type="match status" value="1"/>
</dbReference>
<reference evidence="1 2" key="1">
    <citation type="submission" date="2018-08" db="EMBL/GenBank/DDBJ databases">
        <title>Draft genome sequence of Psychrilyobacter sp. strain SD5 isolated from Black Sea water.</title>
        <authorList>
            <person name="Yadav S."/>
            <person name="Villanueva L."/>
            <person name="Damste J.S.S."/>
        </authorList>
    </citation>
    <scope>NUCLEOTIDE SEQUENCE [LARGE SCALE GENOMIC DNA]</scope>
    <source>
        <strain evidence="1 2">SD5</strain>
    </source>
</reference>
<dbReference type="CDD" id="cd10158">
    <property type="entry name" value="CsoR-like_DUF156_1"/>
    <property type="match status" value="1"/>
</dbReference>
<name>A0ABX9KFJ6_9FUSO</name>
<organism evidence="1 2">
    <name type="scientific">Psychrilyobacter piezotolerans</name>
    <dbReference type="NCBI Taxonomy" id="2293438"/>
    <lineage>
        <taxon>Bacteria</taxon>
        <taxon>Fusobacteriati</taxon>
        <taxon>Fusobacteriota</taxon>
        <taxon>Fusobacteriia</taxon>
        <taxon>Fusobacteriales</taxon>
        <taxon>Fusobacteriaceae</taxon>
        <taxon>Psychrilyobacter</taxon>
    </lineage>
</organism>